<sequence>MELISIDEELKKNPRLTLEDIKYLRDWIEQEGTAPRTISDVQLALFLHCCDYDLDTTKKIIKLNYRWRAEQPDYFTKRNFQLDTRLVQTLDVISYMISPNRSSSGELILLVRVHDNIDMKNFDFLGVVKLFFMFMDMALVHYGTSNGVVIIYDCEPLNFAIVRRVQVGALRTLFFYIQEAVSFKVNAIHFLNINGAFNFLFNLFKPLVIASLRNKLHLHRPGSTTLYDHLTPNLVPKQFGGEDESTLDQMQEKSKELLKTFEPWFKQEEESLVTFMQGLKLEKQQSGGWFF</sequence>
<proteinExistence type="predicted"/>
<feature type="domain" description="CRAL-TRIO" evidence="1">
    <location>
        <begin position="83"/>
        <end position="247"/>
    </location>
</feature>
<dbReference type="Proteomes" id="UP001152759">
    <property type="component" value="Chromosome 10"/>
</dbReference>
<protein>
    <recommendedName>
        <fullName evidence="1">CRAL-TRIO domain-containing protein</fullName>
    </recommendedName>
</protein>
<evidence type="ECO:0000313" key="3">
    <source>
        <dbReference type="Proteomes" id="UP001152759"/>
    </source>
</evidence>
<name>A0A9P0EXL3_BEMTA</name>
<organism evidence="2 3">
    <name type="scientific">Bemisia tabaci</name>
    <name type="common">Sweetpotato whitefly</name>
    <name type="synonym">Aleurodes tabaci</name>
    <dbReference type="NCBI Taxonomy" id="7038"/>
    <lineage>
        <taxon>Eukaryota</taxon>
        <taxon>Metazoa</taxon>
        <taxon>Ecdysozoa</taxon>
        <taxon>Arthropoda</taxon>
        <taxon>Hexapoda</taxon>
        <taxon>Insecta</taxon>
        <taxon>Pterygota</taxon>
        <taxon>Neoptera</taxon>
        <taxon>Paraneoptera</taxon>
        <taxon>Hemiptera</taxon>
        <taxon>Sternorrhyncha</taxon>
        <taxon>Aleyrodoidea</taxon>
        <taxon>Aleyrodidae</taxon>
        <taxon>Aleyrodinae</taxon>
        <taxon>Bemisia</taxon>
    </lineage>
</organism>
<dbReference type="KEGG" id="btab:109044582"/>
<keyword evidence="3" id="KW-1185">Reference proteome</keyword>
<dbReference type="PANTHER" id="PTHR10174">
    <property type="entry name" value="ALPHA-TOCOPHEROL TRANSFER PROTEIN-RELATED"/>
    <property type="match status" value="1"/>
</dbReference>
<dbReference type="PROSITE" id="PS50191">
    <property type="entry name" value="CRAL_TRIO"/>
    <property type="match status" value="1"/>
</dbReference>
<dbReference type="Gene3D" id="3.40.525.10">
    <property type="entry name" value="CRAL-TRIO lipid binding domain"/>
    <property type="match status" value="1"/>
</dbReference>
<dbReference type="SUPFAM" id="SSF52087">
    <property type="entry name" value="CRAL/TRIO domain"/>
    <property type="match status" value="1"/>
</dbReference>
<reference evidence="2" key="1">
    <citation type="submission" date="2021-12" db="EMBL/GenBank/DDBJ databases">
        <authorList>
            <person name="King R."/>
        </authorList>
    </citation>
    <scope>NUCLEOTIDE SEQUENCE</scope>
</reference>
<dbReference type="EMBL" id="OU963871">
    <property type="protein sequence ID" value="CAH0383419.1"/>
    <property type="molecule type" value="Genomic_DNA"/>
</dbReference>
<dbReference type="InterPro" id="IPR036865">
    <property type="entry name" value="CRAL-TRIO_dom_sf"/>
</dbReference>
<dbReference type="InterPro" id="IPR001251">
    <property type="entry name" value="CRAL-TRIO_dom"/>
</dbReference>
<dbReference type="InterPro" id="IPR036273">
    <property type="entry name" value="CRAL/TRIO_N_dom_sf"/>
</dbReference>
<dbReference type="PRINTS" id="PR00180">
    <property type="entry name" value="CRETINALDHBP"/>
</dbReference>
<dbReference type="Gene3D" id="1.10.8.20">
    <property type="entry name" value="N-terminal domain of phosphatidylinositol transfer protein sec14p"/>
    <property type="match status" value="1"/>
</dbReference>
<dbReference type="CDD" id="cd00170">
    <property type="entry name" value="SEC14"/>
    <property type="match status" value="1"/>
</dbReference>
<dbReference type="AlphaFoldDB" id="A0A9P0EXL3"/>
<evidence type="ECO:0000313" key="2">
    <source>
        <dbReference type="EMBL" id="CAH0383419.1"/>
    </source>
</evidence>
<dbReference type="PANTHER" id="PTHR10174:SF213">
    <property type="entry name" value="CRAL-TRIO DOMAIN-CONTAINING PROTEIN"/>
    <property type="match status" value="1"/>
</dbReference>
<dbReference type="Pfam" id="PF00650">
    <property type="entry name" value="CRAL_TRIO"/>
    <property type="match status" value="1"/>
</dbReference>
<dbReference type="SMART" id="SM00516">
    <property type="entry name" value="SEC14"/>
    <property type="match status" value="1"/>
</dbReference>
<dbReference type="SUPFAM" id="SSF46938">
    <property type="entry name" value="CRAL/TRIO N-terminal domain"/>
    <property type="match status" value="1"/>
</dbReference>
<accession>A0A9P0EXL3</accession>
<dbReference type="GO" id="GO:0016020">
    <property type="term" value="C:membrane"/>
    <property type="evidence" value="ECO:0007669"/>
    <property type="project" value="TreeGrafter"/>
</dbReference>
<evidence type="ECO:0000259" key="1">
    <source>
        <dbReference type="PROSITE" id="PS50191"/>
    </source>
</evidence>
<gene>
    <name evidence="2" type="ORF">BEMITA_LOCUS2871</name>
</gene>
<dbReference type="GO" id="GO:1902936">
    <property type="term" value="F:phosphatidylinositol bisphosphate binding"/>
    <property type="evidence" value="ECO:0007669"/>
    <property type="project" value="TreeGrafter"/>
</dbReference>